<evidence type="ECO:0000256" key="1">
    <source>
        <dbReference type="ARBA" id="ARBA00022801"/>
    </source>
</evidence>
<dbReference type="AlphaFoldDB" id="A0AAV5HR76"/>
<feature type="domain" description="Fungal lipase-type" evidence="2">
    <location>
        <begin position="54"/>
        <end position="129"/>
    </location>
</feature>
<proteinExistence type="predicted"/>
<evidence type="ECO:0000313" key="4">
    <source>
        <dbReference type="Proteomes" id="UP001054252"/>
    </source>
</evidence>
<evidence type="ECO:0000313" key="3">
    <source>
        <dbReference type="EMBL" id="GKU89310.1"/>
    </source>
</evidence>
<dbReference type="EMBL" id="BPVZ01000003">
    <property type="protein sequence ID" value="GKU89310.1"/>
    <property type="molecule type" value="Genomic_DNA"/>
</dbReference>
<comment type="caution">
    <text evidence="3">The sequence shown here is derived from an EMBL/GenBank/DDBJ whole genome shotgun (WGS) entry which is preliminary data.</text>
</comment>
<keyword evidence="4" id="KW-1185">Reference proteome</keyword>
<dbReference type="SUPFAM" id="SSF53474">
    <property type="entry name" value="alpha/beta-Hydrolases"/>
    <property type="match status" value="1"/>
</dbReference>
<keyword evidence="1" id="KW-0378">Hydrolase</keyword>
<name>A0AAV5HR76_9ROSI</name>
<gene>
    <name evidence="3" type="ORF">SLEP1_g3463</name>
</gene>
<evidence type="ECO:0000259" key="2">
    <source>
        <dbReference type="Pfam" id="PF01764"/>
    </source>
</evidence>
<sequence>MSMKTIYGTYFGFWGYGINPDWLIMSKTYEDTKDRVPSYLLHLDHDHADIVLDIKGLNLAKESDYQVLLDNKLAQGKFDGGYVHNGLLKASGMGLDAECDIQKGLVQKYLNYTLTFAGHSLGSGVATMLIDVGGGAASGEIR</sequence>
<dbReference type="GO" id="GO:0006629">
    <property type="term" value="P:lipid metabolic process"/>
    <property type="evidence" value="ECO:0007669"/>
    <property type="project" value="InterPro"/>
</dbReference>
<dbReference type="PANTHER" id="PTHR46398:SF4">
    <property type="entry name" value="ALPHA_BETA-HYDROLASES SUPERFAMILY PROTEIN"/>
    <property type="match status" value="1"/>
</dbReference>
<dbReference type="Gene3D" id="3.40.50.1820">
    <property type="entry name" value="alpha/beta hydrolase"/>
    <property type="match status" value="1"/>
</dbReference>
<dbReference type="InterPro" id="IPR029058">
    <property type="entry name" value="AB_hydrolase_fold"/>
</dbReference>
<reference evidence="3 4" key="1">
    <citation type="journal article" date="2021" name="Commun. Biol.">
        <title>The genome of Shorea leprosula (Dipterocarpaceae) highlights the ecological relevance of drought in aseasonal tropical rainforests.</title>
        <authorList>
            <person name="Ng K.K.S."/>
            <person name="Kobayashi M.J."/>
            <person name="Fawcett J.A."/>
            <person name="Hatakeyama M."/>
            <person name="Paape T."/>
            <person name="Ng C.H."/>
            <person name="Ang C.C."/>
            <person name="Tnah L.H."/>
            <person name="Lee C.T."/>
            <person name="Nishiyama T."/>
            <person name="Sese J."/>
            <person name="O'Brien M.J."/>
            <person name="Copetti D."/>
            <person name="Mohd Noor M.I."/>
            <person name="Ong R.C."/>
            <person name="Putra M."/>
            <person name="Sireger I.Z."/>
            <person name="Indrioko S."/>
            <person name="Kosugi Y."/>
            <person name="Izuno A."/>
            <person name="Isagi Y."/>
            <person name="Lee S.L."/>
            <person name="Shimizu K.K."/>
        </authorList>
    </citation>
    <scope>NUCLEOTIDE SEQUENCE [LARGE SCALE GENOMIC DNA]</scope>
    <source>
        <strain evidence="3">214</strain>
    </source>
</reference>
<dbReference type="GO" id="GO:0016787">
    <property type="term" value="F:hydrolase activity"/>
    <property type="evidence" value="ECO:0007669"/>
    <property type="project" value="UniProtKB-KW"/>
</dbReference>
<organism evidence="3 4">
    <name type="scientific">Rubroshorea leprosula</name>
    <dbReference type="NCBI Taxonomy" id="152421"/>
    <lineage>
        <taxon>Eukaryota</taxon>
        <taxon>Viridiplantae</taxon>
        <taxon>Streptophyta</taxon>
        <taxon>Embryophyta</taxon>
        <taxon>Tracheophyta</taxon>
        <taxon>Spermatophyta</taxon>
        <taxon>Magnoliopsida</taxon>
        <taxon>eudicotyledons</taxon>
        <taxon>Gunneridae</taxon>
        <taxon>Pentapetalae</taxon>
        <taxon>rosids</taxon>
        <taxon>malvids</taxon>
        <taxon>Malvales</taxon>
        <taxon>Dipterocarpaceae</taxon>
        <taxon>Rubroshorea</taxon>
    </lineage>
</organism>
<accession>A0AAV5HR76</accession>
<protein>
    <recommendedName>
        <fullName evidence="2">Fungal lipase-type domain-containing protein</fullName>
    </recommendedName>
</protein>
<dbReference type="PANTHER" id="PTHR46398">
    <property type="entry name" value="ALPHA/BETA-HYDROLASES SUPERFAMILY PROTEIN"/>
    <property type="match status" value="1"/>
</dbReference>
<dbReference type="Proteomes" id="UP001054252">
    <property type="component" value="Unassembled WGS sequence"/>
</dbReference>
<dbReference type="Pfam" id="PF01764">
    <property type="entry name" value="Lipase_3"/>
    <property type="match status" value="1"/>
</dbReference>
<dbReference type="InterPro" id="IPR002921">
    <property type="entry name" value="Fungal_lipase-type"/>
</dbReference>